<dbReference type="InterPro" id="IPR045851">
    <property type="entry name" value="AMP-bd_C_sf"/>
</dbReference>
<dbReference type="PANTHER" id="PTHR42921:SF1">
    <property type="entry name" value="ACETOACETYL-COA SYNTHETASE"/>
    <property type="match status" value="1"/>
</dbReference>
<dbReference type="GO" id="GO:0030729">
    <property type="term" value="F:acetoacetate-CoA ligase activity"/>
    <property type="evidence" value="ECO:0007669"/>
    <property type="project" value="InterPro"/>
</dbReference>
<dbReference type="PROSITE" id="PS00455">
    <property type="entry name" value="AMP_BINDING"/>
    <property type="match status" value="1"/>
</dbReference>
<proteinExistence type="inferred from homology"/>
<dbReference type="InterPro" id="IPR042099">
    <property type="entry name" value="ANL_N_sf"/>
</dbReference>
<dbReference type="EMBL" id="KN847985">
    <property type="protein sequence ID" value="KIR46182.1"/>
    <property type="molecule type" value="Genomic_DNA"/>
</dbReference>
<sequence length="698" mass="77265">MFNHKVKPLWTPTDPAATQTHLFLSHINKVHSLSLTTYAELWEWSCAHRSDFWSALWDWERIIGDKKVEENGKVVDEDKTPEENPLWFTDSSLNWAENQLRHAKSRPDDIAIIQVSEPCLSYIPPIKHITQAELYSLVGKAQRSLRAAGVGKGDRVAFWGGNCLEAVVTVLATSSIGGIFSSAAADFGIDGVVERLEQIQPKVLVVTNGVIYGGTPRPLLPRVAPLLDLLKNPPSVVVSVDHLPEELVPTFAEVKEKLVRWDDWLDQEDGEVNFLRMGFNEPIWILFSSGTTGKPKAIVHRQGGMLLDSLREHHLAGDISSSDIFFYYTTPGWMMFQYLISGLVTGATIVLYEGSPLKPPSYLWSLIDELGITVFGTSAKWIEQVEKHYPEVGKNHDLKTLKQILSTGSPLPGGLFDFIYEKVKKDVLVGSVTGGTDICSVFAGRNTCLPVFRGEIQSRMLAFALDTDSNSDHPGELICHKAFPIEPLGFWPLPGYGFEKAQVEEAKKRFKDSYFKGDKGIWYHGDYVQITPSRLGNGGGLIMLGRSDGVLNPGGIRFGPTDIYSVLENPTFAKEGVEETLVVGLMCDGGADEKVVLFVKMREDKKLDQGLLATIKNSIRMARSARHVPAKIIQVSDIPVTLTGKRVEVPIRKVINGAPISSINPSTLRNPECLEEYAQMGKKMREEEGMGAGTFAQC</sequence>
<dbReference type="Gene3D" id="3.40.50.12780">
    <property type="entry name" value="N-terminal domain of ligase-like"/>
    <property type="match status" value="1"/>
</dbReference>
<comment type="similarity">
    <text evidence="1">Belongs to the ATP-dependent AMP-binding enzyme family.</text>
</comment>
<evidence type="ECO:0000256" key="4">
    <source>
        <dbReference type="ARBA" id="ARBA00022840"/>
    </source>
</evidence>
<dbReference type="InterPro" id="IPR020845">
    <property type="entry name" value="AMP-binding_CS"/>
</dbReference>
<dbReference type="Pfam" id="PF00501">
    <property type="entry name" value="AMP-binding"/>
    <property type="match status" value="1"/>
</dbReference>
<dbReference type="SUPFAM" id="SSF56801">
    <property type="entry name" value="Acetyl-CoA synthetase-like"/>
    <property type="match status" value="1"/>
</dbReference>
<dbReference type="GO" id="GO:0005524">
    <property type="term" value="F:ATP binding"/>
    <property type="evidence" value="ECO:0007669"/>
    <property type="project" value="UniProtKB-KW"/>
</dbReference>
<reference evidence="6" key="1">
    <citation type="submission" date="2015-01" db="EMBL/GenBank/DDBJ databases">
        <title>The Genome Sequence of Cryptococcus gattii CA1280.</title>
        <authorList>
            <consortium name="The Broad Institute Genomics Platform"/>
            <person name="Cuomo C."/>
            <person name="Litvintseva A."/>
            <person name="Chen Y."/>
            <person name="Heitman J."/>
            <person name="Sun S."/>
            <person name="Springer D."/>
            <person name="Dromer F."/>
            <person name="Young S."/>
            <person name="Zeng Q."/>
            <person name="Gargeya S."/>
            <person name="Abouelleil A."/>
            <person name="Alvarado L."/>
            <person name="Chapman S.B."/>
            <person name="Gainer-Dewar J."/>
            <person name="Goldberg J."/>
            <person name="Griggs A."/>
            <person name="Gujja S."/>
            <person name="Hansen M."/>
            <person name="Howarth C."/>
            <person name="Imamovic A."/>
            <person name="Larimer J."/>
            <person name="Murphy C."/>
            <person name="Naylor J."/>
            <person name="Pearson M."/>
            <person name="Priest M."/>
            <person name="Roberts A."/>
            <person name="Saif S."/>
            <person name="Shea T."/>
            <person name="Sykes S."/>
            <person name="Wortman J."/>
            <person name="Nusbaum C."/>
            <person name="Birren B."/>
        </authorList>
    </citation>
    <scope>NUCLEOTIDE SEQUENCE [LARGE SCALE GENOMIC DNA]</scope>
    <source>
        <strain evidence="6">CA1280</strain>
    </source>
</reference>
<dbReference type="NCBIfam" id="TIGR01217">
    <property type="entry name" value="ac_ac_CoA_syn"/>
    <property type="match status" value="1"/>
</dbReference>
<dbReference type="HOGENOM" id="CLU_000022_3_3_1"/>
<gene>
    <name evidence="6" type="ORF">I312_04726</name>
</gene>
<dbReference type="Gene3D" id="3.30.300.30">
    <property type="match status" value="1"/>
</dbReference>
<keyword evidence="4" id="KW-0067">ATP-binding</keyword>
<feature type="domain" description="AMP-dependent synthetase/ligase" evidence="5">
    <location>
        <begin position="101"/>
        <end position="442"/>
    </location>
</feature>
<keyword evidence="3" id="KW-0547">Nucleotide-binding</keyword>
<evidence type="ECO:0000256" key="3">
    <source>
        <dbReference type="ARBA" id="ARBA00022741"/>
    </source>
</evidence>
<evidence type="ECO:0000259" key="5">
    <source>
        <dbReference type="Pfam" id="PF00501"/>
    </source>
</evidence>
<evidence type="ECO:0000256" key="1">
    <source>
        <dbReference type="ARBA" id="ARBA00006432"/>
    </source>
</evidence>
<accession>A0A0D0TI50</accession>
<dbReference type="InterPro" id="IPR000873">
    <property type="entry name" value="AMP-dep_synth/lig_dom"/>
</dbReference>
<dbReference type="OrthoDB" id="10253869at2759"/>
<name>A0A0D0TI50_CRYGA</name>
<dbReference type="GO" id="GO:0006629">
    <property type="term" value="P:lipid metabolic process"/>
    <property type="evidence" value="ECO:0007669"/>
    <property type="project" value="InterPro"/>
</dbReference>
<evidence type="ECO:0000313" key="6">
    <source>
        <dbReference type="EMBL" id="KIR46182.1"/>
    </source>
</evidence>
<protein>
    <submittedName>
        <fullName evidence="6">Unplaced genomic scaffold supercont1.13, whole genome shotgun sequence</fullName>
    </submittedName>
</protein>
<keyword evidence="2" id="KW-0436">Ligase</keyword>
<dbReference type="AlphaFoldDB" id="A0A0D0TI50"/>
<dbReference type="PANTHER" id="PTHR42921">
    <property type="entry name" value="ACETOACETYL-COA SYNTHETASE"/>
    <property type="match status" value="1"/>
</dbReference>
<evidence type="ECO:0000256" key="2">
    <source>
        <dbReference type="ARBA" id="ARBA00022598"/>
    </source>
</evidence>
<organism evidence="6">
    <name type="scientific">Cryptococcus bacillisporus CA1280</name>
    <dbReference type="NCBI Taxonomy" id="1296109"/>
    <lineage>
        <taxon>Eukaryota</taxon>
        <taxon>Fungi</taxon>
        <taxon>Dikarya</taxon>
        <taxon>Basidiomycota</taxon>
        <taxon>Agaricomycotina</taxon>
        <taxon>Tremellomycetes</taxon>
        <taxon>Tremellales</taxon>
        <taxon>Cryptococcaceae</taxon>
        <taxon>Cryptococcus</taxon>
        <taxon>Cryptococcus gattii species complex</taxon>
    </lineage>
</organism>
<dbReference type="NCBIfam" id="NF002937">
    <property type="entry name" value="PRK03584.1"/>
    <property type="match status" value="1"/>
</dbReference>
<dbReference type="InterPro" id="IPR005914">
    <property type="entry name" value="Acac_CoA_synth"/>
</dbReference>